<keyword evidence="7" id="KW-0496">Mitochondrion</keyword>
<gene>
    <name evidence="13" type="ORF">CYY_006746</name>
</gene>
<dbReference type="InterPro" id="IPR001015">
    <property type="entry name" value="Ferrochelatase"/>
</dbReference>
<proteinExistence type="inferred from homology"/>
<comment type="subcellular location">
    <subcellularLocation>
        <location evidence="1">Mitochondrion inner membrane</location>
        <topology evidence="1">Peripheral membrane protein</topology>
        <orientation evidence="1">Matrix side</orientation>
    </subcellularLocation>
</comment>
<dbReference type="GO" id="GO:0005743">
    <property type="term" value="C:mitochondrial inner membrane"/>
    <property type="evidence" value="ECO:0007669"/>
    <property type="project" value="UniProtKB-SubCell"/>
</dbReference>
<evidence type="ECO:0000256" key="1">
    <source>
        <dbReference type="ARBA" id="ARBA00004443"/>
    </source>
</evidence>
<keyword evidence="9" id="KW-0472">Membrane</keyword>
<keyword evidence="6 12" id="KW-0408">Iron</keyword>
<comment type="pathway">
    <text evidence="2 12">Porphyrin-containing compound metabolism; protoheme biosynthesis; protoheme from protoporphyrin-IX: step 1/1.</text>
</comment>
<dbReference type="EC" id="4.98.1.1" evidence="12"/>
<dbReference type="PANTHER" id="PTHR11108:SF1">
    <property type="entry name" value="FERROCHELATASE, MITOCHONDRIAL"/>
    <property type="match status" value="1"/>
</dbReference>
<dbReference type="AlphaFoldDB" id="A0A8J4PRS3"/>
<dbReference type="GO" id="GO:0006783">
    <property type="term" value="P:heme biosynthetic process"/>
    <property type="evidence" value="ECO:0007669"/>
    <property type="project" value="UniProtKB-UniRule"/>
</dbReference>
<evidence type="ECO:0000256" key="9">
    <source>
        <dbReference type="ARBA" id="ARBA00023136"/>
    </source>
</evidence>
<protein>
    <recommendedName>
        <fullName evidence="12">Ferrochelatase</fullName>
        <ecNumber evidence="12">4.98.1.1</ecNumber>
    </recommendedName>
</protein>
<keyword evidence="10 12" id="KW-0456">Lyase</keyword>
<comment type="catalytic activity">
    <reaction evidence="12">
        <text>heme b + 2 H(+) = protoporphyrin IX + Fe(2+)</text>
        <dbReference type="Rhea" id="RHEA:22584"/>
        <dbReference type="ChEBI" id="CHEBI:15378"/>
        <dbReference type="ChEBI" id="CHEBI:29033"/>
        <dbReference type="ChEBI" id="CHEBI:57306"/>
        <dbReference type="ChEBI" id="CHEBI:60344"/>
        <dbReference type="EC" id="4.98.1.1"/>
    </reaction>
</comment>
<keyword evidence="11 12" id="KW-0627">Porphyrin biosynthesis</keyword>
<dbReference type="InterPro" id="IPR033644">
    <property type="entry name" value="Ferrochelatase_C"/>
</dbReference>
<dbReference type="GO" id="GO:0004325">
    <property type="term" value="F:ferrochelatase activity"/>
    <property type="evidence" value="ECO:0007669"/>
    <property type="project" value="UniProtKB-UniRule"/>
</dbReference>
<evidence type="ECO:0000256" key="11">
    <source>
        <dbReference type="ARBA" id="ARBA00023244"/>
    </source>
</evidence>
<name>A0A8J4PRS3_9MYCE</name>
<dbReference type="Proteomes" id="UP000695562">
    <property type="component" value="Unassembled WGS sequence"/>
</dbReference>
<keyword evidence="14" id="KW-1185">Reference proteome</keyword>
<organism evidence="13 14">
    <name type="scientific">Polysphondylium violaceum</name>
    <dbReference type="NCBI Taxonomy" id="133409"/>
    <lineage>
        <taxon>Eukaryota</taxon>
        <taxon>Amoebozoa</taxon>
        <taxon>Evosea</taxon>
        <taxon>Eumycetozoa</taxon>
        <taxon>Dictyostelia</taxon>
        <taxon>Dictyosteliales</taxon>
        <taxon>Dictyosteliaceae</taxon>
        <taxon>Polysphondylium</taxon>
    </lineage>
</organism>
<dbReference type="InterPro" id="IPR033659">
    <property type="entry name" value="Ferrochelatase_N"/>
</dbReference>
<evidence type="ECO:0000256" key="4">
    <source>
        <dbReference type="ARBA" id="ARBA00022792"/>
    </source>
</evidence>
<sequence length="440" mass="49859">MLSNRIYRYISSNSISNNNNNSKLIIQYFTTVTANLNLTDNNNNDIKEKQQHKVSQKQKTKTIEIVDEEKKKVKTAILMLNLGGPETLDDVEPFLTRLFSDRDIFKLPFQNIAGPLIAKRRSFAVKKLYASIGGGSPIKKWTDLQGKKITDILDTISPETAPHKHYIGFRYSDPLIDDALKSMKEDQVERVVAFSQYPQYSCTTTGSSLNNLWKAIDSSNMEKEFKWSIIDRWNKDTGFINATKTMVQRAIENYNKQVEEKGLQYKKPVLVFSAHSLPMATVEKGDPYPQEIAETVGKVMEGLGNCVKDGKPFQYILAWQSKVGPLPWLSPKTTVVIEKLAKENNNAIVIPIAFTSDHIETLSEIDIELQHTAKEAGMDLLIRSNALNDDPLIIDAMAQLVDRHLKSNKSIESTQYHLRCPGCKGDEYCRTIRNPILDDK</sequence>
<evidence type="ECO:0000256" key="7">
    <source>
        <dbReference type="ARBA" id="ARBA00023128"/>
    </source>
</evidence>
<reference evidence="13" key="1">
    <citation type="submission" date="2020-01" db="EMBL/GenBank/DDBJ databases">
        <title>Development of genomics and gene disruption for Polysphondylium violaceum indicates a role for the polyketide synthase stlB in stalk morphogenesis.</title>
        <authorList>
            <person name="Narita B."/>
            <person name="Kawabe Y."/>
            <person name="Kin K."/>
            <person name="Saito T."/>
            <person name="Gibbs R."/>
            <person name="Kuspa A."/>
            <person name="Muzny D."/>
            <person name="Queller D."/>
            <person name="Richards S."/>
            <person name="Strassman J."/>
            <person name="Sucgang R."/>
            <person name="Worley K."/>
            <person name="Schaap P."/>
        </authorList>
    </citation>
    <scope>NUCLEOTIDE SEQUENCE</scope>
    <source>
        <strain evidence="13">QSvi11</strain>
    </source>
</reference>
<dbReference type="NCBIfam" id="TIGR00109">
    <property type="entry name" value="hemH"/>
    <property type="match status" value="1"/>
</dbReference>
<dbReference type="PROSITE" id="PS00534">
    <property type="entry name" value="FERROCHELATASE"/>
    <property type="match status" value="1"/>
</dbReference>
<evidence type="ECO:0000313" key="13">
    <source>
        <dbReference type="EMBL" id="KAF2071931.1"/>
    </source>
</evidence>
<accession>A0A8J4PRS3</accession>
<keyword evidence="4 12" id="KW-0999">Mitochondrion inner membrane</keyword>
<evidence type="ECO:0000256" key="10">
    <source>
        <dbReference type="ARBA" id="ARBA00023239"/>
    </source>
</evidence>
<dbReference type="EMBL" id="AJWJ01000325">
    <property type="protein sequence ID" value="KAF2071931.1"/>
    <property type="molecule type" value="Genomic_DNA"/>
</dbReference>
<comment type="caution">
    <text evidence="13">The sequence shown here is derived from an EMBL/GenBank/DDBJ whole genome shotgun (WGS) entry which is preliminary data.</text>
</comment>
<evidence type="ECO:0000256" key="12">
    <source>
        <dbReference type="RuleBase" id="RU000607"/>
    </source>
</evidence>
<evidence type="ECO:0000256" key="6">
    <source>
        <dbReference type="ARBA" id="ARBA00023004"/>
    </source>
</evidence>
<evidence type="ECO:0000256" key="3">
    <source>
        <dbReference type="ARBA" id="ARBA00007718"/>
    </source>
</evidence>
<comment type="function">
    <text evidence="12">Catalyzes the ferrous insertion into protoporphyrin IX.</text>
</comment>
<dbReference type="PANTHER" id="PTHR11108">
    <property type="entry name" value="FERROCHELATASE"/>
    <property type="match status" value="1"/>
</dbReference>
<dbReference type="SUPFAM" id="SSF53800">
    <property type="entry name" value="Chelatase"/>
    <property type="match status" value="1"/>
</dbReference>
<comment type="similarity">
    <text evidence="3 12">Belongs to the ferrochelatase family.</text>
</comment>
<evidence type="ECO:0000256" key="8">
    <source>
        <dbReference type="ARBA" id="ARBA00023133"/>
    </source>
</evidence>
<evidence type="ECO:0000256" key="2">
    <source>
        <dbReference type="ARBA" id="ARBA00004943"/>
    </source>
</evidence>
<dbReference type="Pfam" id="PF00762">
    <property type="entry name" value="Ferrochelatase"/>
    <property type="match status" value="1"/>
</dbReference>
<dbReference type="CDD" id="cd00419">
    <property type="entry name" value="Ferrochelatase_C"/>
    <property type="match status" value="1"/>
</dbReference>
<evidence type="ECO:0000313" key="14">
    <source>
        <dbReference type="Proteomes" id="UP000695562"/>
    </source>
</evidence>
<dbReference type="UniPathway" id="UPA00252">
    <property type="reaction ID" value="UER00325"/>
</dbReference>
<keyword evidence="5" id="KW-0809">Transit peptide</keyword>
<dbReference type="FunFam" id="3.40.50.1400:FF:000003">
    <property type="entry name" value="Ferrochelatase"/>
    <property type="match status" value="1"/>
</dbReference>
<dbReference type="InterPro" id="IPR019772">
    <property type="entry name" value="Ferrochelatase_AS"/>
</dbReference>
<dbReference type="HAMAP" id="MF_00323">
    <property type="entry name" value="Ferrochelatase"/>
    <property type="match status" value="1"/>
</dbReference>
<keyword evidence="8 12" id="KW-0350">Heme biosynthesis</keyword>
<dbReference type="CDD" id="cd03411">
    <property type="entry name" value="Ferrochelatase_N"/>
    <property type="match status" value="1"/>
</dbReference>
<dbReference type="OrthoDB" id="1323at2759"/>
<evidence type="ECO:0000256" key="5">
    <source>
        <dbReference type="ARBA" id="ARBA00022946"/>
    </source>
</evidence>
<dbReference type="Gene3D" id="3.40.50.1400">
    <property type="match status" value="2"/>
</dbReference>